<dbReference type="STRING" id="563040.Saut_0158"/>
<gene>
    <name evidence="2" type="ordered locus">Saut_0158</name>
</gene>
<feature type="region of interest" description="Disordered" evidence="1">
    <location>
        <begin position="21"/>
        <end position="45"/>
    </location>
</feature>
<reference evidence="3" key="1">
    <citation type="journal article" date="2010" name="Stand. Genomic Sci.">
        <title>Complete genome sequence of Sulfurimonas autotrophica type strain (OK10).</title>
        <authorList>
            <person name="Sikorski J."/>
            <person name="Munk C."/>
            <person name="Lapidus A."/>
            <person name="Djao O."/>
            <person name="Lucas S."/>
            <person name="Glavina Del Rio T."/>
            <person name="Nolan M."/>
            <person name="Tice H."/>
            <person name="Han C."/>
            <person name="Cheng J."/>
            <person name="Tapia R."/>
            <person name="Goodwin L."/>
            <person name="Pitluck S."/>
            <person name="Liolios K."/>
            <person name="Ivanova N."/>
            <person name="Mavromatis K."/>
            <person name="Mikhailova N."/>
            <person name="Pati A."/>
            <person name="Sims D."/>
            <person name="Meincke L."/>
            <person name="Brettin T."/>
            <person name="Detter J."/>
            <person name="Chen A."/>
            <person name="Palaniappan K."/>
            <person name="Land M."/>
            <person name="Hauser L."/>
            <person name="Chang Y."/>
            <person name="Jeffries C."/>
            <person name="Rohde M."/>
            <person name="Lang E."/>
            <person name="Spring S."/>
            <person name="Goker M."/>
            <person name="Woyke T."/>
            <person name="Bristow J."/>
            <person name="Eisen J."/>
            <person name="Markowitz V."/>
            <person name="Hugenholtz P."/>
            <person name="Kyrpides N."/>
            <person name="Klenk H."/>
        </authorList>
    </citation>
    <scope>NUCLEOTIDE SEQUENCE [LARGE SCALE GENOMIC DNA]</scope>
    <source>
        <strain evidence="3">ATCC BAA-671 / DSM 16294 / JCM 11897 / OK10</strain>
    </source>
</reference>
<feature type="compositionally biased region" description="Basic and acidic residues" evidence="1">
    <location>
        <begin position="36"/>
        <end position="45"/>
    </location>
</feature>
<dbReference type="HOGENOM" id="CLU_2541322_0_0_7"/>
<dbReference type="KEGG" id="sua:Saut_0158"/>
<organism evidence="2 3">
    <name type="scientific">Sulfurimonas autotrophica (strain ATCC BAA-671 / DSM 16294 / JCM 11897 / OK10)</name>
    <dbReference type="NCBI Taxonomy" id="563040"/>
    <lineage>
        <taxon>Bacteria</taxon>
        <taxon>Pseudomonadati</taxon>
        <taxon>Campylobacterota</taxon>
        <taxon>Epsilonproteobacteria</taxon>
        <taxon>Campylobacterales</taxon>
        <taxon>Sulfurimonadaceae</taxon>
        <taxon>Sulfurimonas</taxon>
    </lineage>
</organism>
<dbReference type="RefSeq" id="WP_013325963.1">
    <property type="nucleotide sequence ID" value="NC_014506.1"/>
</dbReference>
<protein>
    <submittedName>
        <fullName evidence="2">Uncharacterized protein</fullName>
    </submittedName>
</protein>
<evidence type="ECO:0000313" key="2">
    <source>
        <dbReference type="EMBL" id="ADN08207.1"/>
    </source>
</evidence>
<name>E0UTA4_SULAO</name>
<evidence type="ECO:0000313" key="3">
    <source>
        <dbReference type="Proteomes" id="UP000007803"/>
    </source>
</evidence>
<dbReference type="EMBL" id="CP002205">
    <property type="protein sequence ID" value="ADN08207.1"/>
    <property type="molecule type" value="Genomic_DNA"/>
</dbReference>
<evidence type="ECO:0000256" key="1">
    <source>
        <dbReference type="SAM" id="MobiDB-lite"/>
    </source>
</evidence>
<dbReference type="OrthoDB" id="5334889at2"/>
<accession>E0UTA4</accession>
<keyword evidence="3" id="KW-1185">Reference proteome</keyword>
<dbReference type="Proteomes" id="UP000007803">
    <property type="component" value="Chromosome"/>
</dbReference>
<sequence>MAKIKDLDDLDTSEKTNKFIAAADMSKGKKNKGGRPKKEASERASEQIFINVTSGEKAKIEAYAKELGISVSALCKISLAKFI</sequence>
<dbReference type="AlphaFoldDB" id="E0UTA4"/>
<proteinExistence type="predicted"/>